<protein>
    <submittedName>
        <fullName evidence="1">K(+)-transporting ATPase subunit F</fullName>
    </submittedName>
</protein>
<organism evidence="1 2">
    <name type="scientific">Dyella halodurans</name>
    <dbReference type="NCBI Taxonomy" id="1920171"/>
    <lineage>
        <taxon>Bacteria</taxon>
        <taxon>Pseudomonadati</taxon>
        <taxon>Pseudomonadota</taxon>
        <taxon>Gammaproteobacteria</taxon>
        <taxon>Lysobacterales</taxon>
        <taxon>Rhodanobacteraceae</taxon>
        <taxon>Dyella</taxon>
    </lineage>
</organism>
<dbReference type="InterPro" id="IPR011726">
    <property type="entry name" value="KdpF"/>
</dbReference>
<name>A0ABV9C0J7_9GAMM</name>
<dbReference type="RefSeq" id="WP_380003893.1">
    <property type="nucleotide sequence ID" value="NZ_CP064028.1"/>
</dbReference>
<gene>
    <name evidence="1" type="primary">kdpF</name>
    <name evidence="1" type="ORF">ACFO5W_06510</name>
</gene>
<sequence>MLVTGCVLLFALFAYLLYALIKPEQF</sequence>
<keyword evidence="2" id="KW-1185">Reference proteome</keyword>
<accession>A0ABV9C0J7</accession>
<dbReference type="Pfam" id="PF09604">
    <property type="entry name" value="Potass_KdpF"/>
    <property type="match status" value="1"/>
</dbReference>
<proteinExistence type="predicted"/>
<dbReference type="Proteomes" id="UP001595961">
    <property type="component" value="Unassembled WGS sequence"/>
</dbReference>
<reference evidence="2" key="1">
    <citation type="journal article" date="2019" name="Int. J. Syst. Evol. Microbiol.">
        <title>The Global Catalogue of Microorganisms (GCM) 10K type strain sequencing project: providing services to taxonomists for standard genome sequencing and annotation.</title>
        <authorList>
            <consortium name="The Broad Institute Genomics Platform"/>
            <consortium name="The Broad Institute Genome Sequencing Center for Infectious Disease"/>
            <person name="Wu L."/>
            <person name="Ma J."/>
        </authorList>
    </citation>
    <scope>NUCLEOTIDE SEQUENCE [LARGE SCALE GENOMIC DNA]</scope>
    <source>
        <strain evidence="2">CCM 4481</strain>
    </source>
</reference>
<dbReference type="EMBL" id="JBHSGA010000011">
    <property type="protein sequence ID" value="MFC4526287.1"/>
    <property type="molecule type" value="Genomic_DNA"/>
</dbReference>
<comment type="caution">
    <text evidence="1">The sequence shown here is derived from an EMBL/GenBank/DDBJ whole genome shotgun (WGS) entry which is preliminary data.</text>
</comment>
<evidence type="ECO:0000313" key="2">
    <source>
        <dbReference type="Proteomes" id="UP001595961"/>
    </source>
</evidence>
<evidence type="ECO:0000313" key="1">
    <source>
        <dbReference type="EMBL" id="MFC4526287.1"/>
    </source>
</evidence>
<dbReference type="NCBIfam" id="TIGR02115">
    <property type="entry name" value="potass_kdpF"/>
    <property type="match status" value="1"/>
</dbReference>